<keyword evidence="2" id="KW-0808">Transferase</keyword>
<proteinExistence type="predicted"/>
<reference evidence="2 3" key="1">
    <citation type="journal article" date="2019" name="Sci. Rep.">
        <title>Orb-weaving spider Araneus ventricosus genome elucidates the spidroin gene catalogue.</title>
        <authorList>
            <person name="Kono N."/>
            <person name="Nakamura H."/>
            <person name="Ohtoshi R."/>
            <person name="Moran D.A.P."/>
            <person name="Shinohara A."/>
            <person name="Yoshida Y."/>
            <person name="Fujiwara M."/>
            <person name="Mori M."/>
            <person name="Tomita M."/>
            <person name="Arakawa K."/>
        </authorList>
    </citation>
    <scope>NUCLEOTIDE SEQUENCE [LARGE SCALE GENOMIC DNA]</scope>
</reference>
<dbReference type="EMBL" id="BGPR01002608">
    <property type="protein sequence ID" value="GBM76246.1"/>
    <property type="molecule type" value="Genomic_DNA"/>
</dbReference>
<dbReference type="GO" id="GO:0003964">
    <property type="term" value="F:RNA-directed DNA polymerase activity"/>
    <property type="evidence" value="ECO:0007669"/>
    <property type="project" value="UniProtKB-KW"/>
</dbReference>
<evidence type="ECO:0000313" key="3">
    <source>
        <dbReference type="Proteomes" id="UP000499080"/>
    </source>
</evidence>
<keyword evidence="2" id="KW-0548">Nucleotidyltransferase</keyword>
<protein>
    <submittedName>
        <fullName evidence="2">RNA-directed DNA polymerase from mobile element jockey</fullName>
    </submittedName>
</protein>
<dbReference type="SUPFAM" id="SSF56672">
    <property type="entry name" value="DNA/RNA polymerases"/>
    <property type="match status" value="1"/>
</dbReference>
<dbReference type="PANTHER" id="PTHR19446">
    <property type="entry name" value="REVERSE TRANSCRIPTASES"/>
    <property type="match status" value="1"/>
</dbReference>
<feature type="region of interest" description="Disordered" evidence="1">
    <location>
        <begin position="1"/>
        <end position="23"/>
    </location>
</feature>
<keyword evidence="2" id="KW-0695">RNA-directed DNA polymerase</keyword>
<comment type="caution">
    <text evidence="2">The sequence shown here is derived from an EMBL/GenBank/DDBJ whole genome shotgun (WGS) entry which is preliminary data.</text>
</comment>
<dbReference type="InterPro" id="IPR043502">
    <property type="entry name" value="DNA/RNA_pol_sf"/>
</dbReference>
<name>A0A4Y2IGY9_ARAVE</name>
<dbReference type="AlphaFoldDB" id="A0A4Y2IGY9"/>
<organism evidence="2 3">
    <name type="scientific">Araneus ventricosus</name>
    <name type="common">Orbweaver spider</name>
    <name type="synonym">Epeira ventricosa</name>
    <dbReference type="NCBI Taxonomy" id="182803"/>
    <lineage>
        <taxon>Eukaryota</taxon>
        <taxon>Metazoa</taxon>
        <taxon>Ecdysozoa</taxon>
        <taxon>Arthropoda</taxon>
        <taxon>Chelicerata</taxon>
        <taxon>Arachnida</taxon>
        <taxon>Araneae</taxon>
        <taxon>Araneomorphae</taxon>
        <taxon>Entelegynae</taxon>
        <taxon>Araneoidea</taxon>
        <taxon>Araneidae</taxon>
        <taxon>Araneus</taxon>
    </lineage>
</organism>
<evidence type="ECO:0000256" key="1">
    <source>
        <dbReference type="SAM" id="MobiDB-lite"/>
    </source>
</evidence>
<dbReference type="OrthoDB" id="6437545at2759"/>
<keyword evidence="3" id="KW-1185">Reference proteome</keyword>
<gene>
    <name evidence="2" type="primary">jockeypol_208</name>
    <name evidence="2" type="ORF">AVEN_105426_1</name>
</gene>
<dbReference type="Proteomes" id="UP000499080">
    <property type="component" value="Unassembled WGS sequence"/>
</dbReference>
<accession>A0A4Y2IGY9</accession>
<evidence type="ECO:0000313" key="2">
    <source>
        <dbReference type="EMBL" id="GBM76246.1"/>
    </source>
</evidence>
<sequence length="204" mass="23402">MKPSFTDRTPLSPLRGAGGSTATTPIDKAEVLADSLQKQFQLNRDIENRPLTHTIQKEVSEFLRKPHANDLEPISAKEVADFINKLKPNKALGLNLNSNRMLKNLPFKFILYITLILNLMLERCYFPQCWKTAVVIPIPKPEQNMELPQNYRPISLLSSLTKVYESVFFKRLNQFLDKNHIIISEQFGFKKIFPPATSCCVLRN</sequence>